<dbReference type="EMBL" id="CP027806">
    <property type="protein sequence ID" value="AXJ00279.1"/>
    <property type="molecule type" value="Genomic_DNA"/>
</dbReference>
<keyword evidence="3" id="KW-1185">Reference proteome</keyword>
<accession>A0A345UIH7</accession>
<feature type="signal peptide" evidence="1">
    <location>
        <begin position="1"/>
        <end position="19"/>
    </location>
</feature>
<name>A0A345UIH7_9BACT</name>
<organism evidence="2 3">
    <name type="scientific">Cyclonatronum proteinivorum</name>
    <dbReference type="NCBI Taxonomy" id="1457365"/>
    <lineage>
        <taxon>Bacteria</taxon>
        <taxon>Pseudomonadati</taxon>
        <taxon>Balneolota</taxon>
        <taxon>Balneolia</taxon>
        <taxon>Balneolales</taxon>
        <taxon>Cyclonatronaceae</taxon>
        <taxon>Cyclonatronum</taxon>
    </lineage>
</organism>
<evidence type="ECO:0000256" key="1">
    <source>
        <dbReference type="SAM" id="SignalP"/>
    </source>
</evidence>
<gene>
    <name evidence="2" type="ORF">CYPRO_1004</name>
</gene>
<dbReference type="AlphaFoldDB" id="A0A345UIH7"/>
<protein>
    <submittedName>
        <fullName evidence="2">Uncharacterized protein</fullName>
    </submittedName>
</protein>
<feature type="chain" id="PRO_5017013226" evidence="1">
    <location>
        <begin position="20"/>
        <end position="171"/>
    </location>
</feature>
<dbReference type="KEGG" id="cprv:CYPRO_1004"/>
<keyword evidence="1" id="KW-0732">Signal</keyword>
<proteinExistence type="predicted"/>
<reference evidence="2 3" key="1">
    <citation type="submission" date="2018-03" db="EMBL/GenBank/DDBJ databases">
        <title>Phenotypic and genomic properties of Cyclonatronum proteinivorum gen. nov., sp. nov., a haloalkaliphilic bacteroidete from soda lakes possessing Na+-translocating rhodopsin.</title>
        <authorList>
            <person name="Toshchakov S.V."/>
            <person name="Korzhenkov A."/>
            <person name="Samarov N.I."/>
            <person name="Kublanov I.V."/>
            <person name="Muntyan M.S."/>
            <person name="Sorokin D.Y."/>
        </authorList>
    </citation>
    <scope>NUCLEOTIDE SEQUENCE [LARGE SCALE GENOMIC DNA]</scope>
    <source>
        <strain evidence="2 3">Omega</strain>
    </source>
</reference>
<sequence length="171" mass="19402">MRILVISTLLIAFLTVSNANGQFRDHVQQPAEYTSAVVAPIVSESNMLGLAGFQMNHSYEMTMGSMGGNVYNQNFYTNTMQFLFNERLTGRVDLSIAHSPFGNNIFGESQGPQFFIRNAELNYAISDRTHLSFQFRQVPAGVYNPLDFNRSAFNRHNPHSLHRNHGNMFDF</sequence>
<evidence type="ECO:0000313" key="3">
    <source>
        <dbReference type="Proteomes" id="UP000254808"/>
    </source>
</evidence>
<evidence type="ECO:0000313" key="2">
    <source>
        <dbReference type="EMBL" id="AXJ00279.1"/>
    </source>
</evidence>
<dbReference type="Proteomes" id="UP000254808">
    <property type="component" value="Chromosome"/>
</dbReference>